<dbReference type="eggNOG" id="COG0157">
    <property type="taxonomic scope" value="Bacteria"/>
</dbReference>
<keyword evidence="5" id="KW-0662">Pyridine nucleotide biosynthesis</keyword>
<keyword evidence="7" id="KW-0808">Transferase</keyword>
<comment type="function">
    <text evidence="1">Involved in the catabolism of quinolinic acid (QA).</text>
</comment>
<evidence type="ECO:0000256" key="5">
    <source>
        <dbReference type="ARBA" id="ARBA00022642"/>
    </source>
</evidence>
<dbReference type="Gene3D" id="3.90.1170.20">
    <property type="entry name" value="Quinolinate phosphoribosyl transferase, N-terminal domain"/>
    <property type="match status" value="1"/>
</dbReference>
<evidence type="ECO:0000256" key="6">
    <source>
        <dbReference type="ARBA" id="ARBA00022676"/>
    </source>
</evidence>
<dbReference type="EMBL" id="AAPI01000003">
    <property type="protein sequence ID" value="EAS47292.1"/>
    <property type="molecule type" value="Genomic_DNA"/>
</dbReference>
<sequence length="370" mass="40592">MDLFEPVHIKKPRLNFSHTEYVLNQCCYNFARRHWAYYSRSQDTDTDTDNATLKQTIEKLMASTEQAQLPTVSDDILADIPHCVARALEEDIGSGDITAQLIPQQQRASALVISRDQAVICGRPWVDEVFRQLDSATAKQTSATAKQTDESLESTQIEWHINEGESVSPNQKLFTLHGNTRVLLTGERAALNFLQTLSATATTARQYADISLNSANSQIKILDTRKTIPGLRLAQKYAAAVGGCQNHRIGLYDAFLIKENHIAACGGIGQAIAKAREIAADKLVEVEVETLAELHQALAAKADVVMLDNFSPADIEALSSIDLGETKIEVSGDITEEKINAYSHGAVDFISSGSITKHIRAVDLSMRLVD</sequence>
<evidence type="ECO:0000256" key="4">
    <source>
        <dbReference type="ARBA" id="ARBA00011944"/>
    </source>
</evidence>
<dbReference type="InterPro" id="IPR004393">
    <property type="entry name" value="NadC"/>
</dbReference>
<evidence type="ECO:0000256" key="3">
    <source>
        <dbReference type="ARBA" id="ARBA00009400"/>
    </source>
</evidence>
<dbReference type="InterPro" id="IPR022412">
    <property type="entry name" value="Quinolinate_PRibosylTrfase_N"/>
</dbReference>
<dbReference type="GO" id="GO:0005737">
    <property type="term" value="C:cytoplasm"/>
    <property type="evidence" value="ECO:0007669"/>
    <property type="project" value="TreeGrafter"/>
</dbReference>
<proteinExistence type="inferred from homology"/>
<evidence type="ECO:0000256" key="2">
    <source>
        <dbReference type="ARBA" id="ARBA00004893"/>
    </source>
</evidence>
<feature type="domain" description="Quinolinate phosphoribosyl transferase C-terminal" evidence="9">
    <location>
        <begin position="201"/>
        <end position="367"/>
    </location>
</feature>
<dbReference type="InterPro" id="IPR037128">
    <property type="entry name" value="Quinolinate_PRibosylTase_N_sf"/>
</dbReference>
<name>Q1YSB4_9GAMM</name>
<reference evidence="11 12" key="1">
    <citation type="submission" date="2006-03" db="EMBL/GenBank/DDBJ databases">
        <authorList>
            <person name="Giovannoni S.J."/>
            <person name="Cho J.-C."/>
            <person name="Ferriera S."/>
            <person name="Johnson J."/>
            <person name="Kravitz S."/>
            <person name="Halpern A."/>
            <person name="Remington K."/>
            <person name="Beeson K."/>
            <person name="Tran B."/>
            <person name="Rogers Y.-H."/>
            <person name="Friedman R."/>
            <person name="Venter J.C."/>
        </authorList>
    </citation>
    <scope>NUCLEOTIDE SEQUENCE [LARGE SCALE GENOMIC DNA]</scope>
    <source>
        <strain evidence="11 12">HTCC2207</strain>
    </source>
</reference>
<dbReference type="SUPFAM" id="SSF54675">
    <property type="entry name" value="Nicotinate/Quinolinate PRTase N-terminal domain-like"/>
    <property type="match status" value="1"/>
</dbReference>
<dbReference type="InterPro" id="IPR002638">
    <property type="entry name" value="Quinolinate_PRibosylTrfase_C"/>
</dbReference>
<dbReference type="Gene3D" id="3.20.20.70">
    <property type="entry name" value="Aldolase class I"/>
    <property type="match status" value="1"/>
</dbReference>
<dbReference type="STRING" id="314287.GB2207_11763"/>
<dbReference type="EC" id="2.4.2.19" evidence="4"/>
<dbReference type="GO" id="GO:0009435">
    <property type="term" value="P:NAD+ biosynthetic process"/>
    <property type="evidence" value="ECO:0007669"/>
    <property type="project" value="UniProtKB-UniPathway"/>
</dbReference>
<feature type="domain" description="Quinolinate phosphoribosyl transferase N-terminal" evidence="10">
    <location>
        <begin position="96"/>
        <end position="198"/>
    </location>
</feature>
<dbReference type="InterPro" id="IPR013785">
    <property type="entry name" value="Aldolase_TIM"/>
</dbReference>
<dbReference type="UniPathway" id="UPA00253">
    <property type="reaction ID" value="UER00331"/>
</dbReference>
<dbReference type="GO" id="GO:0034213">
    <property type="term" value="P:quinolinate catabolic process"/>
    <property type="evidence" value="ECO:0007669"/>
    <property type="project" value="TreeGrafter"/>
</dbReference>
<gene>
    <name evidence="11" type="ORF">GB2207_11763</name>
</gene>
<evidence type="ECO:0000256" key="1">
    <source>
        <dbReference type="ARBA" id="ARBA00003237"/>
    </source>
</evidence>
<evidence type="ECO:0000313" key="11">
    <source>
        <dbReference type="EMBL" id="EAS47292.1"/>
    </source>
</evidence>
<dbReference type="Pfam" id="PF02749">
    <property type="entry name" value="QRPTase_N"/>
    <property type="match status" value="1"/>
</dbReference>
<comment type="pathway">
    <text evidence="2">Cofactor biosynthesis; NAD(+) biosynthesis; nicotinate D-ribonucleotide from quinolinate: step 1/1.</text>
</comment>
<evidence type="ECO:0000256" key="8">
    <source>
        <dbReference type="ARBA" id="ARBA00033102"/>
    </source>
</evidence>
<dbReference type="HOGENOM" id="CLU_039622_0_3_6"/>
<dbReference type="GO" id="GO:0004514">
    <property type="term" value="F:nicotinate-nucleotide diphosphorylase (carboxylating) activity"/>
    <property type="evidence" value="ECO:0007669"/>
    <property type="project" value="UniProtKB-EC"/>
</dbReference>
<evidence type="ECO:0000259" key="10">
    <source>
        <dbReference type="Pfam" id="PF02749"/>
    </source>
</evidence>
<dbReference type="AlphaFoldDB" id="Q1YSB4"/>
<evidence type="ECO:0000313" key="12">
    <source>
        <dbReference type="Proteomes" id="UP000005555"/>
    </source>
</evidence>
<dbReference type="PANTHER" id="PTHR32179:SF3">
    <property type="entry name" value="NICOTINATE-NUCLEOTIDE PYROPHOSPHORYLASE [CARBOXYLATING]"/>
    <property type="match status" value="1"/>
</dbReference>
<evidence type="ECO:0000259" key="9">
    <source>
        <dbReference type="Pfam" id="PF01729"/>
    </source>
</evidence>
<dbReference type="NCBIfam" id="TIGR00078">
    <property type="entry name" value="nadC"/>
    <property type="match status" value="1"/>
</dbReference>
<organism evidence="11 12">
    <name type="scientific">gamma proteobacterium HTCC2207</name>
    <dbReference type="NCBI Taxonomy" id="314287"/>
    <lineage>
        <taxon>Bacteria</taxon>
        <taxon>Pseudomonadati</taxon>
        <taxon>Pseudomonadota</taxon>
        <taxon>Gammaproteobacteria</taxon>
        <taxon>Cellvibrionales</taxon>
        <taxon>Porticoccaceae</taxon>
        <taxon>SAR92 clade</taxon>
    </lineage>
</organism>
<dbReference type="PANTHER" id="PTHR32179">
    <property type="entry name" value="NICOTINATE-NUCLEOTIDE PYROPHOSPHORYLASE [CARBOXYLATING]"/>
    <property type="match status" value="1"/>
</dbReference>
<evidence type="ECO:0000256" key="7">
    <source>
        <dbReference type="ARBA" id="ARBA00022679"/>
    </source>
</evidence>
<dbReference type="InterPro" id="IPR036068">
    <property type="entry name" value="Nicotinate_pribotase-like_C"/>
</dbReference>
<comment type="caution">
    <text evidence="11">The sequence shown here is derived from an EMBL/GenBank/DDBJ whole genome shotgun (WGS) entry which is preliminary data.</text>
</comment>
<comment type="similarity">
    <text evidence="3">Belongs to the NadC/ModD family.</text>
</comment>
<protein>
    <recommendedName>
        <fullName evidence="4">nicotinate-nucleotide diphosphorylase (carboxylating)</fullName>
        <ecNumber evidence="4">2.4.2.19</ecNumber>
    </recommendedName>
    <alternativeName>
        <fullName evidence="8">Quinolinate phosphoribosyltransferase [decarboxylating]</fullName>
    </alternativeName>
</protein>
<keyword evidence="12" id="KW-1185">Reference proteome</keyword>
<dbReference type="Proteomes" id="UP000005555">
    <property type="component" value="Unassembled WGS sequence"/>
</dbReference>
<dbReference type="Pfam" id="PF01729">
    <property type="entry name" value="QRPTase_C"/>
    <property type="match status" value="1"/>
</dbReference>
<dbReference type="FunFam" id="3.20.20.70:FF:000030">
    <property type="entry name" value="Nicotinate-nucleotide pyrophosphorylase, carboxylating"/>
    <property type="match status" value="1"/>
</dbReference>
<dbReference type="SUPFAM" id="SSF51690">
    <property type="entry name" value="Nicotinate/Quinolinate PRTase C-terminal domain-like"/>
    <property type="match status" value="1"/>
</dbReference>
<keyword evidence="6" id="KW-0328">Glycosyltransferase</keyword>
<accession>Q1YSB4</accession>
<dbReference type="InterPro" id="IPR027277">
    <property type="entry name" value="NadC/ModD"/>
</dbReference>
<dbReference type="CDD" id="cd01572">
    <property type="entry name" value="QPRTase"/>
    <property type="match status" value="1"/>
</dbReference>